<dbReference type="EMBL" id="JBBPHU010000006">
    <property type="protein sequence ID" value="KAK7516748.1"/>
    <property type="molecule type" value="Genomic_DNA"/>
</dbReference>
<reference evidence="1 2" key="1">
    <citation type="submission" date="2024-04" db="EMBL/GenBank/DDBJ databases">
        <title>Phyllosticta paracitricarpa is synonymous to the EU quarantine fungus P. citricarpa based on phylogenomic analyses.</title>
        <authorList>
            <consortium name="Lawrence Berkeley National Laboratory"/>
            <person name="Van Ingen-Buijs V.A."/>
            <person name="Van Westerhoven A.C."/>
            <person name="Haridas S."/>
            <person name="Skiadas P."/>
            <person name="Martin F."/>
            <person name="Groenewald J.Z."/>
            <person name="Crous P.W."/>
            <person name="Seidl M.F."/>
        </authorList>
    </citation>
    <scope>NUCLEOTIDE SEQUENCE [LARGE SCALE GENOMIC DNA]</scope>
    <source>
        <strain evidence="1 2">CBS 123371</strain>
    </source>
</reference>
<name>A0ABR1KKY6_9PEZI</name>
<proteinExistence type="predicted"/>
<protein>
    <recommendedName>
        <fullName evidence="3">Secreted protein</fullName>
    </recommendedName>
</protein>
<sequence length="119" mass="13564">MRYTRAAVAILVHSRSRTSAARLYSCQWHPPSLSTRAPPSTIETYHRPHGQRCRYGRASKLCCPSPVCRAAWMPVRQVCLSSFPVIRSARFNYERRQPCVPYHDSFATGSKNDHASNRS</sequence>
<comment type="caution">
    <text evidence="1">The sequence shown here is derived from an EMBL/GenBank/DDBJ whole genome shotgun (WGS) entry which is preliminary data.</text>
</comment>
<evidence type="ECO:0000313" key="1">
    <source>
        <dbReference type="EMBL" id="KAK7516748.1"/>
    </source>
</evidence>
<evidence type="ECO:0000313" key="2">
    <source>
        <dbReference type="Proteomes" id="UP001363622"/>
    </source>
</evidence>
<evidence type="ECO:0008006" key="3">
    <source>
        <dbReference type="Google" id="ProtNLM"/>
    </source>
</evidence>
<gene>
    <name evidence="1" type="ORF">IWZ03DRAFT_378928</name>
</gene>
<accession>A0ABR1KKY6</accession>
<dbReference type="Proteomes" id="UP001363622">
    <property type="component" value="Unassembled WGS sequence"/>
</dbReference>
<organism evidence="1 2">
    <name type="scientific">Phyllosticta citriasiana</name>
    <dbReference type="NCBI Taxonomy" id="595635"/>
    <lineage>
        <taxon>Eukaryota</taxon>
        <taxon>Fungi</taxon>
        <taxon>Dikarya</taxon>
        <taxon>Ascomycota</taxon>
        <taxon>Pezizomycotina</taxon>
        <taxon>Dothideomycetes</taxon>
        <taxon>Dothideomycetes incertae sedis</taxon>
        <taxon>Botryosphaeriales</taxon>
        <taxon>Phyllostictaceae</taxon>
        <taxon>Phyllosticta</taxon>
    </lineage>
</organism>
<keyword evidence="2" id="KW-1185">Reference proteome</keyword>